<reference evidence="4 5" key="1">
    <citation type="submission" date="2013-09" db="EMBL/GenBank/DDBJ databases">
        <title>Whole genome shotgun sequence of Novosphingobium tardaugens NBRC 16725.</title>
        <authorList>
            <person name="Isaki S."/>
            <person name="Hosoyama A."/>
            <person name="Tsuchikane K."/>
            <person name="Katsumata H."/>
            <person name="Ando Y."/>
            <person name="Yamazaki S."/>
            <person name="Fujita N."/>
        </authorList>
    </citation>
    <scope>NUCLEOTIDE SEQUENCE [LARGE SCALE GENOMIC DNA]</scope>
    <source>
        <strain evidence="4 5">NBRC 16725</strain>
    </source>
</reference>
<dbReference type="EMBL" id="BASZ01000012">
    <property type="protein sequence ID" value="GAD50787.1"/>
    <property type="molecule type" value="Genomic_DNA"/>
</dbReference>
<comment type="caution">
    <text evidence="4">The sequence shown here is derived from an EMBL/GenBank/DDBJ whole genome shotgun (WGS) entry which is preliminary data.</text>
</comment>
<dbReference type="Proteomes" id="UP000016568">
    <property type="component" value="Unassembled WGS sequence"/>
</dbReference>
<keyword evidence="4" id="KW-0966">Cell projection</keyword>
<comment type="similarity">
    <text evidence="1">Belongs to the type III secretion exporter family.</text>
</comment>
<accession>U2YQ43</accession>
<evidence type="ECO:0000313" key="4">
    <source>
        <dbReference type="EMBL" id="GAD50787.1"/>
    </source>
</evidence>
<proteinExistence type="inferred from homology"/>
<dbReference type="SUPFAM" id="SSF160544">
    <property type="entry name" value="EscU C-terminal domain-like"/>
    <property type="match status" value="1"/>
</dbReference>
<dbReference type="AlphaFoldDB" id="U2YQ43"/>
<dbReference type="Pfam" id="PF01312">
    <property type="entry name" value="Bac_export_2"/>
    <property type="match status" value="1"/>
</dbReference>
<organism evidence="4 5">
    <name type="scientific">Caenibius tardaugens NBRC 16725</name>
    <dbReference type="NCBI Taxonomy" id="1219035"/>
    <lineage>
        <taxon>Bacteria</taxon>
        <taxon>Pseudomonadati</taxon>
        <taxon>Pseudomonadota</taxon>
        <taxon>Alphaproteobacteria</taxon>
        <taxon>Sphingomonadales</taxon>
        <taxon>Erythrobacteraceae</taxon>
        <taxon>Caenibius</taxon>
    </lineage>
</organism>
<dbReference type="PANTHER" id="PTHR30531:SF14">
    <property type="entry name" value="SURFACE PRESENTATION OF ANTIGENS PROTEIN SPAS"/>
    <property type="match status" value="1"/>
</dbReference>
<dbReference type="Gene3D" id="3.40.1690.10">
    <property type="entry name" value="secretion proteins EscU"/>
    <property type="match status" value="1"/>
</dbReference>
<protein>
    <submittedName>
        <fullName evidence="4">Flagellar biosynthetic protein FlhB</fullName>
    </submittedName>
</protein>
<feature type="transmembrane region" description="Helical" evidence="3">
    <location>
        <begin position="84"/>
        <end position="109"/>
    </location>
</feature>
<keyword evidence="4" id="KW-0282">Flagellum</keyword>
<dbReference type="OrthoDB" id="9807950at2"/>
<sequence length="372" mass="41269">MSEQEQNRSEEATPFKLQRAREKGQVARGMDLGFVGSLLAFFAFLLVAGDAFAGRLMALMRLSFTSGIDRTAHPMAVLGTIEAIYWQAFQPLFVLGAIIAVVLIFLELLQLRGFLFSMAPLKPDFTRLNPAKGLKRLFSLRMVKETLKNVIKMAVYTAVTWLVITGAIATFGDSVQDAPALARAMEGAGQRLLFAFLGVAALFMVLDQVIVRGEFRKQMRMSRREVTRENREREGEPRLKQKRRELHGAMRQQSEGLRKLAGSDFLVTNPEHFAVALAYDPDAMDAPVVRASGRNHFAQLLKRKARLLGIPVIADPALARALFRDCAPGRPVLPQHFHGVARHYARLREPPPASDVAANLAEPPAESMTDHG</sequence>
<dbReference type="RefSeq" id="WP_021691605.1">
    <property type="nucleotide sequence ID" value="NZ_BASZ01000012.1"/>
</dbReference>
<dbReference type="GO" id="GO:0009306">
    <property type="term" value="P:protein secretion"/>
    <property type="evidence" value="ECO:0007669"/>
    <property type="project" value="InterPro"/>
</dbReference>
<dbReference type="eggNOG" id="COG1377">
    <property type="taxonomic scope" value="Bacteria"/>
</dbReference>
<dbReference type="PANTHER" id="PTHR30531">
    <property type="entry name" value="FLAGELLAR BIOSYNTHETIC PROTEIN FLHB"/>
    <property type="match status" value="1"/>
</dbReference>
<evidence type="ECO:0000256" key="2">
    <source>
        <dbReference type="SAM" id="MobiDB-lite"/>
    </source>
</evidence>
<keyword evidence="3" id="KW-0812">Transmembrane</keyword>
<feature type="region of interest" description="Disordered" evidence="2">
    <location>
        <begin position="351"/>
        <end position="372"/>
    </location>
</feature>
<feature type="transmembrane region" description="Helical" evidence="3">
    <location>
        <begin position="32"/>
        <end position="53"/>
    </location>
</feature>
<name>U2YQ43_9SPHN</name>
<dbReference type="InterPro" id="IPR029025">
    <property type="entry name" value="T3SS_substrate_exporter_C"/>
</dbReference>
<keyword evidence="3" id="KW-1133">Transmembrane helix</keyword>
<dbReference type="GO" id="GO:0005886">
    <property type="term" value="C:plasma membrane"/>
    <property type="evidence" value="ECO:0007669"/>
    <property type="project" value="TreeGrafter"/>
</dbReference>
<dbReference type="InterPro" id="IPR006135">
    <property type="entry name" value="T3SS_substrate_exporter"/>
</dbReference>
<keyword evidence="5" id="KW-1185">Reference proteome</keyword>
<evidence type="ECO:0000313" key="5">
    <source>
        <dbReference type="Proteomes" id="UP000016568"/>
    </source>
</evidence>
<feature type="transmembrane region" description="Helical" evidence="3">
    <location>
        <begin position="192"/>
        <end position="211"/>
    </location>
</feature>
<dbReference type="KEGG" id="ntd:EGO55_10955"/>
<keyword evidence="4" id="KW-0969">Cilium</keyword>
<evidence type="ECO:0000256" key="1">
    <source>
        <dbReference type="ARBA" id="ARBA00010690"/>
    </source>
</evidence>
<gene>
    <name evidence="4" type="primary">flhB</name>
    <name evidence="4" type="ORF">NT2_12_00510</name>
</gene>
<keyword evidence="3" id="KW-0472">Membrane</keyword>
<feature type="transmembrane region" description="Helical" evidence="3">
    <location>
        <begin position="150"/>
        <end position="172"/>
    </location>
</feature>
<dbReference type="PRINTS" id="PR00950">
    <property type="entry name" value="TYPE3IMSPROT"/>
</dbReference>
<evidence type="ECO:0000256" key="3">
    <source>
        <dbReference type="SAM" id="Phobius"/>
    </source>
</evidence>